<reference evidence="2" key="1">
    <citation type="submission" date="2021-04" db="EMBL/GenBank/DDBJ databases">
        <title>Draft genome assembly of strain Phenylobacterium sp. 20VBR1 using MiniION and Illumina platforms.</title>
        <authorList>
            <person name="Thomas F.A."/>
            <person name="Krishnan K.P."/>
            <person name="Sinha R.K."/>
        </authorList>
    </citation>
    <scope>NUCLEOTIDE SEQUENCE</scope>
    <source>
        <strain evidence="2">20VBR1</strain>
    </source>
</reference>
<accession>A0A941CXL0</accession>
<organism evidence="2 3">
    <name type="scientific">Phenylobacterium glaciei</name>
    <dbReference type="NCBI Taxonomy" id="2803784"/>
    <lineage>
        <taxon>Bacteria</taxon>
        <taxon>Pseudomonadati</taxon>
        <taxon>Pseudomonadota</taxon>
        <taxon>Alphaproteobacteria</taxon>
        <taxon>Caulobacterales</taxon>
        <taxon>Caulobacteraceae</taxon>
        <taxon>Phenylobacterium</taxon>
    </lineage>
</organism>
<evidence type="ECO:0000313" key="2">
    <source>
        <dbReference type="EMBL" id="MBR7618485.1"/>
    </source>
</evidence>
<evidence type="ECO:0000256" key="1">
    <source>
        <dbReference type="SAM" id="SignalP"/>
    </source>
</evidence>
<evidence type="ECO:0000313" key="3">
    <source>
        <dbReference type="Proteomes" id="UP000622580"/>
    </source>
</evidence>
<sequence>MPNRMKLVALAALLVAGPAMAQPQYRPQAPTVTYREGMPDVNAPAPSANPDAGNYASSSSFARWYAGAGRPTMLLFWNRQLIEDATSQYDSVQTTSSAAVAMGEGAAVRGRNWAASASTGMAASASESRQYQERMTDGSYGFRSNNFSRGVESSILNTFLSAGARIVDREAVIRKVSAKQSREDRMDIQYLETLAMGQGIQYLIEILPDDDGSSPTGVTFTVKVTHLPTSTVRAQFTTSGNPPKGEAKWVAVNGAGFEKRSGPSRHTPQLIGAQVAYDTMTKLR</sequence>
<name>A0A941CXL0_9CAUL</name>
<comment type="caution">
    <text evidence="2">The sequence shown here is derived from an EMBL/GenBank/DDBJ whole genome shotgun (WGS) entry which is preliminary data.</text>
</comment>
<dbReference type="Proteomes" id="UP000622580">
    <property type="component" value="Unassembled WGS sequence"/>
</dbReference>
<dbReference type="RefSeq" id="WP_215338363.1">
    <property type="nucleotide sequence ID" value="NZ_JAGSGD010000001.1"/>
</dbReference>
<protein>
    <submittedName>
        <fullName evidence="2">Uncharacterized protein</fullName>
    </submittedName>
</protein>
<proteinExistence type="predicted"/>
<feature type="signal peptide" evidence="1">
    <location>
        <begin position="1"/>
        <end position="21"/>
    </location>
</feature>
<keyword evidence="3" id="KW-1185">Reference proteome</keyword>
<feature type="chain" id="PRO_5037107277" evidence="1">
    <location>
        <begin position="22"/>
        <end position="284"/>
    </location>
</feature>
<dbReference type="EMBL" id="JAGSGD010000001">
    <property type="protein sequence ID" value="MBR7618485.1"/>
    <property type="molecule type" value="Genomic_DNA"/>
</dbReference>
<dbReference type="AlphaFoldDB" id="A0A941CXL0"/>
<gene>
    <name evidence="2" type="ORF">JKL49_03705</name>
</gene>
<keyword evidence="1" id="KW-0732">Signal</keyword>